<proteinExistence type="evidence at transcript level"/>
<evidence type="ECO:0000256" key="1">
    <source>
        <dbReference type="SAM" id="MobiDB-lite"/>
    </source>
</evidence>
<dbReference type="AlphaFoldDB" id="G2J601"/>
<dbReference type="Bgee" id="FBgn0262899">
    <property type="expression patterns" value="Expressed in male accessory gland main cell (Drosophila) in male reproductive gland and 19 other cell types or tissues"/>
</dbReference>
<feature type="non-terminal residue" evidence="3">
    <location>
        <position position="1"/>
    </location>
</feature>
<dbReference type="OrthoDB" id="7864763at2759"/>
<dbReference type="HOGENOM" id="CLU_1961869_0_0_1"/>
<dbReference type="EMBL" id="BT128858">
    <property type="protein sequence ID" value="AEN62756.1"/>
    <property type="molecule type" value="mRNA"/>
</dbReference>
<name>G2J601_DROME</name>
<feature type="signal peptide" evidence="2">
    <location>
        <begin position="1"/>
        <end position="23"/>
    </location>
</feature>
<evidence type="ECO:0000256" key="2">
    <source>
        <dbReference type="SAM" id="SignalP"/>
    </source>
</evidence>
<protein>
    <submittedName>
        <fullName evidence="3">MIP05961p1</fullName>
    </submittedName>
</protein>
<reference evidence="3" key="1">
    <citation type="submission" date="2011-08" db="EMBL/GenBank/DDBJ databases">
        <authorList>
            <person name="Carlson J."/>
            <person name="Booth B."/>
            <person name="Frise E."/>
            <person name="Sandler J."/>
            <person name="Wan K."/>
            <person name="Yu C."/>
            <person name="Celniker S."/>
        </authorList>
    </citation>
    <scope>NUCLEOTIDE SEQUENCE</scope>
</reference>
<dbReference type="ExpressionAtlas" id="G2J601">
    <property type="expression patterns" value="baseline and differential"/>
</dbReference>
<organism evidence="3">
    <name type="scientific">Drosophila melanogaster</name>
    <name type="common">Fruit fly</name>
    <dbReference type="NCBI Taxonomy" id="7227"/>
    <lineage>
        <taxon>Eukaryota</taxon>
        <taxon>Metazoa</taxon>
        <taxon>Ecdysozoa</taxon>
        <taxon>Arthropoda</taxon>
        <taxon>Hexapoda</taxon>
        <taxon>Insecta</taxon>
        <taxon>Pterygota</taxon>
        <taxon>Neoptera</taxon>
        <taxon>Endopterygota</taxon>
        <taxon>Diptera</taxon>
        <taxon>Brachycera</taxon>
        <taxon>Muscomorpha</taxon>
        <taxon>Ephydroidea</taxon>
        <taxon>Drosophilidae</taxon>
        <taxon>Drosophila</taxon>
        <taxon>Sophophora</taxon>
    </lineage>
</organism>
<dbReference type="VEuPathDB" id="VectorBase:FBgn0262899"/>
<accession>G2J601</accession>
<sequence>IAIGDVKMGRLLFVLLICSPILSIKFQANAEDNSTKNGLDRNREGGKSYGGHKANVPDVSRFQRSCSTQECKEKEFNDILDSILSSETTTEPEREEAPPRNVPQRPNRPYMVRPSSNGHFLHDIVTWVERTKRAIFGFG</sequence>
<feature type="chain" id="PRO_5003431994" evidence="2">
    <location>
        <begin position="24"/>
        <end position="139"/>
    </location>
</feature>
<feature type="region of interest" description="Disordered" evidence="1">
    <location>
        <begin position="82"/>
        <end position="114"/>
    </location>
</feature>
<feature type="region of interest" description="Disordered" evidence="1">
    <location>
        <begin position="32"/>
        <end position="56"/>
    </location>
</feature>
<evidence type="ECO:0000313" key="3">
    <source>
        <dbReference type="EMBL" id="AEN62756.1"/>
    </source>
</evidence>
<keyword evidence="2" id="KW-0732">Signal</keyword>